<feature type="transmembrane region" description="Helical" evidence="5">
    <location>
        <begin position="299"/>
        <end position="324"/>
    </location>
</feature>
<evidence type="ECO:0000313" key="8">
    <source>
        <dbReference type="EMBL" id="MDQ0179333.1"/>
    </source>
</evidence>
<evidence type="ECO:0000256" key="5">
    <source>
        <dbReference type="SAM" id="Phobius"/>
    </source>
</evidence>
<feature type="domain" description="Major facilitator superfamily (MFS) profile" evidence="6">
    <location>
        <begin position="18"/>
        <end position="446"/>
    </location>
</feature>
<evidence type="ECO:0000256" key="1">
    <source>
        <dbReference type="ARBA" id="ARBA00004651"/>
    </source>
</evidence>
<reference evidence="7 9" key="1">
    <citation type="submission" date="2023-07" db="EMBL/GenBank/DDBJ databases">
        <title>Sorghum-associated microbial communities from plants grown in Nebraska, USA.</title>
        <authorList>
            <person name="Schachtman D."/>
        </authorList>
    </citation>
    <scope>NUCLEOTIDE SEQUENCE</scope>
    <source>
        <strain evidence="7">DS1006</strain>
        <strain evidence="8 9">DS1016</strain>
    </source>
</reference>
<dbReference type="SUPFAM" id="SSF103473">
    <property type="entry name" value="MFS general substrate transporter"/>
    <property type="match status" value="1"/>
</dbReference>
<dbReference type="InterPro" id="IPR020846">
    <property type="entry name" value="MFS_dom"/>
</dbReference>
<dbReference type="RefSeq" id="WP_306959584.1">
    <property type="nucleotide sequence ID" value="NZ_JAUSRG010000002.1"/>
</dbReference>
<feature type="transmembrane region" description="Helical" evidence="5">
    <location>
        <begin position="21"/>
        <end position="45"/>
    </location>
</feature>
<evidence type="ECO:0000256" key="4">
    <source>
        <dbReference type="ARBA" id="ARBA00023136"/>
    </source>
</evidence>
<keyword evidence="9" id="KW-1185">Reference proteome</keyword>
<protein>
    <submittedName>
        <fullName evidence="7">MFS family permease</fullName>
    </submittedName>
</protein>
<dbReference type="GO" id="GO:0005886">
    <property type="term" value="C:plasma membrane"/>
    <property type="evidence" value="ECO:0007669"/>
    <property type="project" value="UniProtKB-SubCell"/>
</dbReference>
<feature type="transmembrane region" description="Helical" evidence="5">
    <location>
        <begin position="51"/>
        <end position="73"/>
    </location>
</feature>
<dbReference type="GO" id="GO:0022857">
    <property type="term" value="F:transmembrane transporter activity"/>
    <property type="evidence" value="ECO:0007669"/>
    <property type="project" value="InterPro"/>
</dbReference>
<feature type="transmembrane region" description="Helical" evidence="5">
    <location>
        <begin position="425"/>
        <end position="442"/>
    </location>
</feature>
<evidence type="ECO:0000256" key="2">
    <source>
        <dbReference type="ARBA" id="ARBA00022692"/>
    </source>
</evidence>
<feature type="transmembrane region" description="Helical" evidence="5">
    <location>
        <begin position="331"/>
        <end position="350"/>
    </location>
</feature>
<keyword evidence="4 5" id="KW-0472">Membrane</keyword>
<evidence type="ECO:0000256" key="3">
    <source>
        <dbReference type="ARBA" id="ARBA00022989"/>
    </source>
</evidence>
<evidence type="ECO:0000259" key="6">
    <source>
        <dbReference type="PROSITE" id="PS50850"/>
    </source>
</evidence>
<feature type="transmembrane region" description="Helical" evidence="5">
    <location>
        <begin position="251"/>
        <end position="270"/>
    </location>
</feature>
<evidence type="ECO:0000313" key="9">
    <source>
        <dbReference type="Proteomes" id="UP001230951"/>
    </source>
</evidence>
<dbReference type="Pfam" id="PF07690">
    <property type="entry name" value="MFS_1"/>
    <property type="match status" value="2"/>
</dbReference>
<organism evidence="7 10">
    <name type="scientific">Arthrobacter bambusae</name>
    <dbReference type="NCBI Taxonomy" id="1338426"/>
    <lineage>
        <taxon>Bacteria</taxon>
        <taxon>Bacillati</taxon>
        <taxon>Actinomycetota</taxon>
        <taxon>Actinomycetes</taxon>
        <taxon>Micrococcales</taxon>
        <taxon>Micrococcaceae</taxon>
        <taxon>Arthrobacter</taxon>
    </lineage>
</organism>
<name>A0AAW8D7Y5_9MICC</name>
<dbReference type="Gene3D" id="1.20.1250.20">
    <property type="entry name" value="MFS general substrate transporter like domains"/>
    <property type="match status" value="1"/>
</dbReference>
<dbReference type="EMBL" id="JAUSTF010000001">
    <property type="protein sequence ID" value="MDQ0179333.1"/>
    <property type="molecule type" value="Genomic_DNA"/>
</dbReference>
<feature type="transmembrane region" description="Helical" evidence="5">
    <location>
        <begin position="85"/>
        <end position="104"/>
    </location>
</feature>
<dbReference type="PROSITE" id="PS50850">
    <property type="entry name" value="MFS"/>
    <property type="match status" value="1"/>
</dbReference>
<feature type="transmembrane region" description="Helical" evidence="5">
    <location>
        <begin position="356"/>
        <end position="379"/>
    </location>
</feature>
<feature type="transmembrane region" description="Helical" evidence="5">
    <location>
        <begin position="110"/>
        <end position="132"/>
    </location>
</feature>
<keyword evidence="3 5" id="KW-1133">Transmembrane helix</keyword>
<sequence>MALTSPMTLDPAAVQRRTVRLLSTAQLLSGVGNGATLSIGSLLAVQLSGSSAWAGSVTTILTLAGAVTALPLAGLAERRGRRAGLVTGLLAAMLGAIFMIVAAATGAFAVLLLGAALLGLGTASNLQARFAAVDLAAPEHRGRSLATVVWAITIGAVAGPNLIQPGAAVGEALGLPAISGPFVFSVAGLLLAAVLLMGALRPDPLLLARRLAEGTHDDGGSAGDRAEAGGPRRRSLTAGFQAVRASPRAKLALTAVVAAHGIMVAVMSMTPLHLQELVSTAPVGGHVGHEGGHAMGTDALVIIGFTISLHIAGMFALSPLMGWLTDRAGRIQTIVLGFVLLAVAVAVAGFGQQDPALVTVGLVVLGLGWSAATISGSTLLAESVERQQRVIVQGVSDTLMGAAGALGGGFSGLVLGWVGYEGLNMASGAVAVVVLAVVAASVKRPAVRPAG</sequence>
<dbReference type="PANTHER" id="PTHR23534:SF1">
    <property type="entry name" value="MAJOR FACILITATOR SUPERFAMILY PROTEIN"/>
    <property type="match status" value="1"/>
</dbReference>
<comment type="caution">
    <text evidence="7">The sequence shown here is derived from an EMBL/GenBank/DDBJ whole genome shotgun (WGS) entry which is preliminary data.</text>
</comment>
<comment type="subcellular location">
    <subcellularLocation>
        <location evidence="1">Cell membrane</location>
        <topology evidence="1">Multi-pass membrane protein</topology>
    </subcellularLocation>
</comment>
<gene>
    <name evidence="7" type="ORF">J2S90_000959</name>
    <name evidence="8" type="ORF">J2S93_000740</name>
</gene>
<feature type="transmembrane region" description="Helical" evidence="5">
    <location>
        <begin position="144"/>
        <end position="163"/>
    </location>
</feature>
<evidence type="ECO:0000313" key="7">
    <source>
        <dbReference type="EMBL" id="MDP9904013.1"/>
    </source>
</evidence>
<evidence type="ECO:0000313" key="10">
    <source>
        <dbReference type="Proteomes" id="UP001242995"/>
    </source>
</evidence>
<dbReference type="Proteomes" id="UP001242995">
    <property type="component" value="Unassembled WGS sequence"/>
</dbReference>
<keyword evidence="2 5" id="KW-0812">Transmembrane</keyword>
<dbReference type="Proteomes" id="UP001230951">
    <property type="component" value="Unassembled WGS sequence"/>
</dbReference>
<feature type="transmembrane region" description="Helical" evidence="5">
    <location>
        <begin position="399"/>
        <end position="419"/>
    </location>
</feature>
<feature type="transmembrane region" description="Helical" evidence="5">
    <location>
        <begin position="175"/>
        <end position="200"/>
    </location>
</feature>
<proteinExistence type="predicted"/>
<dbReference type="InterPro" id="IPR036259">
    <property type="entry name" value="MFS_trans_sf"/>
</dbReference>
<dbReference type="AlphaFoldDB" id="A0AAW8D7Y5"/>
<accession>A0AAW8D7Y5</accession>
<dbReference type="InterPro" id="IPR011701">
    <property type="entry name" value="MFS"/>
</dbReference>
<dbReference type="EMBL" id="JAUSRG010000002">
    <property type="protein sequence ID" value="MDP9904013.1"/>
    <property type="molecule type" value="Genomic_DNA"/>
</dbReference>
<dbReference type="PANTHER" id="PTHR23534">
    <property type="entry name" value="MFS PERMEASE"/>
    <property type="match status" value="1"/>
</dbReference>